<dbReference type="InterPro" id="IPR000192">
    <property type="entry name" value="Aminotrans_V_dom"/>
</dbReference>
<reference evidence="11 12" key="1">
    <citation type="submission" date="2019-01" db="EMBL/GenBank/DDBJ databases">
        <title>Geovibrio thiophilus DSM 11263, complete genome.</title>
        <authorList>
            <person name="Spring S."/>
            <person name="Bunk B."/>
            <person name="Sproer C."/>
        </authorList>
    </citation>
    <scope>NUCLEOTIDE SEQUENCE [LARGE SCALE GENOMIC DNA]</scope>
    <source>
        <strain evidence="11 12">DSM 11263</strain>
    </source>
</reference>
<dbReference type="OrthoDB" id="389074at2"/>
<dbReference type="InterPro" id="IPR015422">
    <property type="entry name" value="PyrdxlP-dep_Trfase_small"/>
</dbReference>
<proteinExistence type="inferred from homology"/>
<evidence type="ECO:0000256" key="7">
    <source>
        <dbReference type="PIRSR" id="PIRSR000524-50"/>
    </source>
</evidence>
<accession>A0A3R5Y8T5</accession>
<name>A0A3R5Y8T5_9BACT</name>
<dbReference type="Gene3D" id="3.90.1150.10">
    <property type="entry name" value="Aspartate Aminotransferase, domain 1"/>
    <property type="match status" value="1"/>
</dbReference>
<feature type="domain" description="Aminotransferase class V" evidence="10">
    <location>
        <begin position="5"/>
        <end position="325"/>
    </location>
</feature>
<comment type="cofactor">
    <cofactor evidence="1 7 9">
        <name>pyridoxal 5'-phosphate</name>
        <dbReference type="ChEBI" id="CHEBI:597326"/>
    </cofactor>
</comment>
<dbReference type="GO" id="GO:0008453">
    <property type="term" value="F:alanine-glyoxylate transaminase activity"/>
    <property type="evidence" value="ECO:0007669"/>
    <property type="project" value="TreeGrafter"/>
</dbReference>
<dbReference type="Gene3D" id="3.40.640.10">
    <property type="entry name" value="Type I PLP-dependent aspartate aminotransferase-like (Major domain)"/>
    <property type="match status" value="1"/>
</dbReference>
<dbReference type="GO" id="GO:0004760">
    <property type="term" value="F:L-serine-pyruvate transaminase activity"/>
    <property type="evidence" value="ECO:0007669"/>
    <property type="project" value="TreeGrafter"/>
</dbReference>
<dbReference type="InterPro" id="IPR024169">
    <property type="entry name" value="SP_NH2Trfase/AEP_transaminase"/>
</dbReference>
<feature type="modified residue" description="N6-(pyridoxal phosphate)lysine" evidence="7">
    <location>
        <position position="191"/>
    </location>
</feature>
<evidence type="ECO:0000256" key="4">
    <source>
        <dbReference type="ARBA" id="ARBA00022679"/>
    </source>
</evidence>
<evidence type="ECO:0000259" key="10">
    <source>
        <dbReference type="Pfam" id="PF00266"/>
    </source>
</evidence>
<comment type="similarity">
    <text evidence="2 8">Belongs to the class-V pyridoxal-phosphate-dependent aminotransferase family.</text>
</comment>
<dbReference type="PANTHER" id="PTHR21152">
    <property type="entry name" value="AMINOTRANSFERASE CLASS V"/>
    <property type="match status" value="1"/>
</dbReference>
<evidence type="ECO:0000256" key="1">
    <source>
        <dbReference type="ARBA" id="ARBA00001933"/>
    </source>
</evidence>
<dbReference type="PROSITE" id="PS00595">
    <property type="entry name" value="AA_TRANSFER_CLASS_5"/>
    <property type="match status" value="1"/>
</dbReference>
<dbReference type="AlphaFoldDB" id="A0A3R5Y8T5"/>
<evidence type="ECO:0000313" key="12">
    <source>
        <dbReference type="Proteomes" id="UP000287502"/>
    </source>
</evidence>
<evidence type="ECO:0000256" key="9">
    <source>
        <dbReference type="RuleBase" id="RU004504"/>
    </source>
</evidence>
<evidence type="ECO:0000256" key="3">
    <source>
        <dbReference type="ARBA" id="ARBA00022576"/>
    </source>
</evidence>
<keyword evidence="3 11" id="KW-0032">Aminotransferase</keyword>
<evidence type="ECO:0000256" key="6">
    <source>
        <dbReference type="PIRSR" id="PIRSR000524-1"/>
    </source>
</evidence>
<dbReference type="InterPro" id="IPR015421">
    <property type="entry name" value="PyrdxlP-dep_Trfase_major"/>
</dbReference>
<dbReference type="GO" id="GO:0019265">
    <property type="term" value="P:glycine biosynthetic process, by transamination of glyoxylate"/>
    <property type="evidence" value="ECO:0007669"/>
    <property type="project" value="TreeGrafter"/>
</dbReference>
<dbReference type="InterPro" id="IPR020578">
    <property type="entry name" value="Aminotrans_V_PyrdxlP_BS"/>
</dbReference>
<keyword evidence="5 7" id="KW-0663">Pyridoxal phosphate</keyword>
<dbReference type="InterPro" id="IPR015424">
    <property type="entry name" value="PyrdxlP-dep_Trfase"/>
</dbReference>
<dbReference type="Pfam" id="PF00266">
    <property type="entry name" value="Aminotran_5"/>
    <property type="match status" value="1"/>
</dbReference>
<evidence type="ECO:0000256" key="2">
    <source>
        <dbReference type="ARBA" id="ARBA00009236"/>
    </source>
</evidence>
<organism evidence="11 12">
    <name type="scientific">Geovibrio thiophilus</name>
    <dbReference type="NCBI Taxonomy" id="139438"/>
    <lineage>
        <taxon>Bacteria</taxon>
        <taxon>Pseudomonadati</taxon>
        <taxon>Deferribacterota</taxon>
        <taxon>Deferribacteres</taxon>
        <taxon>Deferribacterales</taxon>
        <taxon>Geovibrionaceae</taxon>
        <taxon>Geovibrio</taxon>
    </lineage>
</organism>
<evidence type="ECO:0000256" key="5">
    <source>
        <dbReference type="ARBA" id="ARBA00022898"/>
    </source>
</evidence>
<dbReference type="PANTHER" id="PTHR21152:SF40">
    <property type="entry name" value="ALANINE--GLYOXYLATE AMINOTRANSFERASE"/>
    <property type="match status" value="1"/>
</dbReference>
<dbReference type="SUPFAM" id="SSF53383">
    <property type="entry name" value="PLP-dependent transferases"/>
    <property type="match status" value="1"/>
</dbReference>
<evidence type="ECO:0000313" key="11">
    <source>
        <dbReference type="EMBL" id="QAR34443.1"/>
    </source>
</evidence>
<evidence type="ECO:0000256" key="8">
    <source>
        <dbReference type="RuleBase" id="RU004075"/>
    </source>
</evidence>
<protein>
    <submittedName>
        <fullName evidence="11">Alanine--glyoxylate aminotransferase family protein</fullName>
    </submittedName>
</protein>
<gene>
    <name evidence="11" type="ORF">EP073_01550</name>
</gene>
<keyword evidence="4 11" id="KW-0808">Transferase</keyword>
<feature type="binding site" evidence="6">
    <location>
        <position position="334"/>
    </location>
    <ligand>
        <name>substrate</name>
    </ligand>
</feature>
<sequence>MLKKYLLAPGPTPVPETVLLEMARPIIHHRTSEFSAIFDNVRRRLPEVFGTKEEVLMLAGSGTAAMEAAIINTVNIGEKVLIIDAGKFGQRWGDICRAFGMDVHKIELEWGSSVKPEAVEEFLRANPDTKGVFVQGSETSTTACHPIKELAEVIRKYDDTLFIVDGITSVGVYDTRMDEWGIDVLVTGSQKAFMLPPGLALIALSRKAWARTQKVKNPRYYLNLAKELKAHKDSTTAYTPAISLIIGLDKVLDMMFEEGLENVYARHEINGQATRAAVQALGFRLLAKDMPANSATGFYLPEGFEGGKFIKFMREKVGVTYAGGQDHLKGKIMRISTLGYHDAFDTIIGISALEMGLRKFGVEVELGSGVRAAETILEDYIGK</sequence>
<dbReference type="FunFam" id="3.40.640.10:FF:000027">
    <property type="entry name" value="Serine--pyruvate aminotransferase, mitochondrial"/>
    <property type="match status" value="1"/>
</dbReference>
<keyword evidence="12" id="KW-1185">Reference proteome</keyword>
<dbReference type="KEGG" id="gtl:EP073_01550"/>
<dbReference type="Proteomes" id="UP000287502">
    <property type="component" value="Chromosome"/>
</dbReference>
<dbReference type="EMBL" id="CP035108">
    <property type="protein sequence ID" value="QAR34443.1"/>
    <property type="molecule type" value="Genomic_DNA"/>
</dbReference>
<dbReference type="PIRSF" id="PIRSF000524">
    <property type="entry name" value="SPT"/>
    <property type="match status" value="1"/>
</dbReference>